<dbReference type="PANTHER" id="PTHR38097:SF2">
    <property type="entry name" value="DNA-BINDING PROTEIN STPA"/>
    <property type="match status" value="1"/>
</dbReference>
<evidence type="ECO:0000313" key="8">
    <source>
        <dbReference type="EMBL" id="TYP67312.1"/>
    </source>
</evidence>
<accession>A0A5S5BMB5</accession>
<gene>
    <name evidence="8" type="ORF">A9A72_10218</name>
</gene>
<dbReference type="EMBL" id="VNHQ01000002">
    <property type="protein sequence ID" value="TYP67312.1"/>
    <property type="molecule type" value="Genomic_DNA"/>
</dbReference>
<organism evidence="8 9">
    <name type="scientific">Stutzerimonas stutzeri</name>
    <name type="common">Pseudomonas stutzeri</name>
    <dbReference type="NCBI Taxonomy" id="316"/>
    <lineage>
        <taxon>Bacteria</taxon>
        <taxon>Pseudomonadati</taxon>
        <taxon>Pseudomonadota</taxon>
        <taxon>Gammaproteobacteria</taxon>
        <taxon>Pseudomonadales</taxon>
        <taxon>Pseudomonadaceae</taxon>
        <taxon>Stutzerimonas</taxon>
    </lineage>
</organism>
<evidence type="ECO:0000256" key="3">
    <source>
        <dbReference type="ARBA" id="ARBA00022490"/>
    </source>
</evidence>
<dbReference type="OrthoDB" id="5297879at2"/>
<dbReference type="AlphaFoldDB" id="A0A5S5BMB5"/>
<keyword evidence="4 8" id="KW-0238">DNA-binding</keyword>
<evidence type="ECO:0000256" key="1">
    <source>
        <dbReference type="ARBA" id="ARBA00004453"/>
    </source>
</evidence>
<evidence type="ECO:0000256" key="4">
    <source>
        <dbReference type="ARBA" id="ARBA00023125"/>
    </source>
</evidence>
<dbReference type="GO" id="GO:0032993">
    <property type="term" value="C:protein-DNA complex"/>
    <property type="evidence" value="ECO:0007669"/>
    <property type="project" value="TreeGrafter"/>
</dbReference>
<feature type="domain" description="DNA-binding protein H-NS-like C-terminal" evidence="7">
    <location>
        <begin position="59"/>
        <end position="104"/>
    </location>
</feature>
<dbReference type="GO" id="GO:0003681">
    <property type="term" value="F:bent DNA binding"/>
    <property type="evidence" value="ECO:0007669"/>
    <property type="project" value="TreeGrafter"/>
</dbReference>
<dbReference type="GO" id="GO:0001217">
    <property type="term" value="F:DNA-binding transcription repressor activity"/>
    <property type="evidence" value="ECO:0007669"/>
    <property type="project" value="TreeGrafter"/>
</dbReference>
<dbReference type="PANTHER" id="PTHR38097">
    <property type="match status" value="1"/>
</dbReference>
<comment type="caution">
    <text evidence="8">The sequence shown here is derived from an EMBL/GenBank/DDBJ whole genome shotgun (WGS) entry which is preliminary data.</text>
</comment>
<dbReference type="SUPFAM" id="SSF81273">
    <property type="entry name" value="H-NS histone-like proteins"/>
    <property type="match status" value="1"/>
</dbReference>
<proteinExistence type="inferred from homology"/>
<keyword evidence="5" id="KW-0175">Coiled coil</keyword>
<dbReference type="Gene3D" id="4.10.430.10">
    <property type="entry name" value="Histone-like protein H-NS, C-terminal domain"/>
    <property type="match status" value="1"/>
</dbReference>
<comment type="subcellular location">
    <subcellularLocation>
        <location evidence="1">Cytoplasm</location>
        <location evidence="1">Nucleoid</location>
    </subcellularLocation>
</comment>
<feature type="region of interest" description="Disordered" evidence="6">
    <location>
        <begin position="56"/>
        <end position="87"/>
    </location>
</feature>
<dbReference type="SMART" id="SM00528">
    <property type="entry name" value="HNS"/>
    <property type="match status" value="1"/>
</dbReference>
<dbReference type="GO" id="GO:0005829">
    <property type="term" value="C:cytosol"/>
    <property type="evidence" value="ECO:0007669"/>
    <property type="project" value="TreeGrafter"/>
</dbReference>
<dbReference type="RefSeq" id="WP_131573803.1">
    <property type="nucleotide sequence ID" value="NZ_VNHQ01000002.1"/>
</dbReference>
<protein>
    <submittedName>
        <fullName evidence="8">DNA-binding protein H-NS</fullName>
    </submittedName>
</protein>
<feature type="coiled-coil region" evidence="5">
    <location>
        <begin position="1"/>
        <end position="31"/>
    </location>
</feature>
<reference evidence="8 9" key="1">
    <citation type="submission" date="2019-07" db="EMBL/GenBank/DDBJ databases">
        <title>Deep subsurface shale carbon reservoir microbial communities from Ohio and West Virginia, USA.</title>
        <authorList>
            <person name="Wrighton K."/>
        </authorList>
    </citation>
    <scope>NUCLEOTIDE SEQUENCE [LARGE SCALE GENOMIC DNA]</scope>
    <source>
        <strain evidence="8 9">NP_8Ht</strain>
    </source>
</reference>
<evidence type="ECO:0000256" key="6">
    <source>
        <dbReference type="SAM" id="MobiDB-lite"/>
    </source>
</evidence>
<dbReference type="GO" id="GO:0009295">
    <property type="term" value="C:nucleoid"/>
    <property type="evidence" value="ECO:0007669"/>
    <property type="project" value="UniProtKB-SubCell"/>
</dbReference>
<evidence type="ECO:0000256" key="5">
    <source>
        <dbReference type="SAM" id="Coils"/>
    </source>
</evidence>
<evidence type="ECO:0000259" key="7">
    <source>
        <dbReference type="SMART" id="SM00528"/>
    </source>
</evidence>
<dbReference type="GO" id="GO:0000976">
    <property type="term" value="F:transcription cis-regulatory region binding"/>
    <property type="evidence" value="ECO:0007669"/>
    <property type="project" value="TreeGrafter"/>
</dbReference>
<name>A0A5S5BMB5_STUST</name>
<dbReference type="InterPro" id="IPR037150">
    <property type="entry name" value="H-NS_C_dom_sf"/>
</dbReference>
<dbReference type="GO" id="GO:0003680">
    <property type="term" value="F:minor groove of adenine-thymine-rich DNA binding"/>
    <property type="evidence" value="ECO:0007669"/>
    <property type="project" value="TreeGrafter"/>
</dbReference>
<dbReference type="InterPro" id="IPR027444">
    <property type="entry name" value="H-NS_C_dom"/>
</dbReference>
<comment type="similarity">
    <text evidence="2">Belongs to the histone-like protein H-NS family.</text>
</comment>
<evidence type="ECO:0000313" key="9">
    <source>
        <dbReference type="Proteomes" id="UP000324282"/>
    </source>
</evidence>
<sequence length="104" mass="11839">MNVTEMSYAQLEEQRKQIEDAMRNLDKTRKTDAKKAVRATAKEYGFTIEELFDLPVSPKSSGAGAKPKYRNPENQDETWSGRGRKPQWIKEAVENGADLSSFEI</sequence>
<evidence type="ECO:0000256" key="2">
    <source>
        <dbReference type="ARBA" id="ARBA00010610"/>
    </source>
</evidence>
<dbReference type="Pfam" id="PF00816">
    <property type="entry name" value="Histone_HNS"/>
    <property type="match status" value="1"/>
</dbReference>
<dbReference type="Proteomes" id="UP000324282">
    <property type="component" value="Unassembled WGS sequence"/>
</dbReference>
<keyword evidence="3" id="KW-0963">Cytoplasm</keyword>